<keyword evidence="1" id="KW-0175">Coiled coil</keyword>
<evidence type="ECO:0000313" key="2">
    <source>
        <dbReference type="EMBL" id="SOC44412.1"/>
    </source>
</evidence>
<dbReference type="AlphaFoldDB" id="A0A285URF2"/>
<reference evidence="2 3" key="1">
    <citation type="submission" date="2017-08" db="EMBL/GenBank/DDBJ databases">
        <authorList>
            <person name="de Groot N.N."/>
        </authorList>
    </citation>
    <scope>NUCLEOTIDE SEQUENCE [LARGE SCALE GENOMIC DNA]</scope>
    <source>
        <strain evidence="2 3">JC85</strain>
    </source>
</reference>
<accession>A0A285URF2</accession>
<protein>
    <submittedName>
        <fullName evidence="2">Uncharacterized protein</fullName>
    </submittedName>
</protein>
<organism evidence="2 3">
    <name type="scientific">Rhizobium subbaraonis</name>
    <dbReference type="NCBI Taxonomy" id="908946"/>
    <lineage>
        <taxon>Bacteria</taxon>
        <taxon>Pseudomonadati</taxon>
        <taxon>Pseudomonadota</taxon>
        <taxon>Alphaproteobacteria</taxon>
        <taxon>Hyphomicrobiales</taxon>
        <taxon>Rhizobiaceae</taxon>
        <taxon>Rhizobium/Agrobacterium group</taxon>
        <taxon>Rhizobium</taxon>
    </lineage>
</organism>
<dbReference type="EMBL" id="OBQD01000012">
    <property type="protein sequence ID" value="SOC44412.1"/>
    <property type="molecule type" value="Genomic_DNA"/>
</dbReference>
<evidence type="ECO:0000313" key="3">
    <source>
        <dbReference type="Proteomes" id="UP000219167"/>
    </source>
</evidence>
<name>A0A285URF2_9HYPH</name>
<sequence length="549" mass="61497">MGESLLQRLTASRLPRPAIQPVSQCTLLVDAGSNSSAFNDLMQSILGWMERRSGRALPGPAHDGKSFVIDDIGSQRTEAISIDTPRYWAARIDDADKNVPQRTWTTEIALAPQADGRVLFGTRLQCVSRGQFVEFDASVPSFVREVVESGRAWLDGINISAEPMLVESEDDADELCKLLWNGQRRSDVIVFSLPENSTNWADTIIPARDVARRLAGAAHVAIVSQAASFRLTDQVGKALSVYRQAVRTYRPGFDPALDEAAAHPLGLPNRIANWAGGPQAYSAFLINQTLNRTVSGGDSQRQLPPFLEAKRVAGELRRQTARIEGESDRDLLALAEQEIRDLTSSLEQIKEEQESYIVLADQEREEAQQQAEQQRQSNLFLRHRISLLESRLAQSAQPEPELPDTLDGFEVWCREHLSGSVELHSRAFQGIKKSQLDDVPLIYQSLLLLRDFYVPMRRDGGDAAKAAYDAKCMHLGIDEQPSFAGAGWGEHGDTYLVRWGKSRLLLDRHLKKGNSREERFCFRLYFTWLDEDQHVLVGWLPSHLDTRAT</sequence>
<gene>
    <name evidence="2" type="ORF">SAMN05892877_112193</name>
</gene>
<keyword evidence="3" id="KW-1185">Reference proteome</keyword>
<dbReference type="Proteomes" id="UP000219167">
    <property type="component" value="Unassembled WGS sequence"/>
</dbReference>
<feature type="coiled-coil region" evidence="1">
    <location>
        <begin position="332"/>
        <end position="384"/>
    </location>
</feature>
<evidence type="ECO:0000256" key="1">
    <source>
        <dbReference type="SAM" id="Coils"/>
    </source>
</evidence>
<proteinExistence type="predicted"/>